<name>A0ABP7IW04_9ACTN</name>
<keyword evidence="3" id="KW-1185">Reference proteome</keyword>
<dbReference type="SUPFAM" id="SSF55785">
    <property type="entry name" value="PYP-like sensor domain (PAS domain)"/>
    <property type="match status" value="1"/>
</dbReference>
<sequence>MHDASPSHDAERSDSDEALLATDEASTIVAATPPILQLLGYSSESELPGRRILTVVPTRYRQAHVAGTTLNATEGRAPSSISHSPFPSSAPTGPTPWRASR</sequence>
<feature type="region of interest" description="Disordered" evidence="1">
    <location>
        <begin position="1"/>
        <end position="21"/>
    </location>
</feature>
<evidence type="ECO:0000256" key="1">
    <source>
        <dbReference type="SAM" id="MobiDB-lite"/>
    </source>
</evidence>
<dbReference type="InterPro" id="IPR000014">
    <property type="entry name" value="PAS"/>
</dbReference>
<feature type="compositionally biased region" description="Basic and acidic residues" evidence="1">
    <location>
        <begin position="1"/>
        <end position="15"/>
    </location>
</feature>
<protein>
    <recommendedName>
        <fullName evidence="4">PAS domain-containing protein</fullName>
    </recommendedName>
</protein>
<feature type="compositionally biased region" description="Low complexity" evidence="1">
    <location>
        <begin position="78"/>
        <end position="91"/>
    </location>
</feature>
<evidence type="ECO:0000313" key="2">
    <source>
        <dbReference type="EMBL" id="GAA3827727.1"/>
    </source>
</evidence>
<dbReference type="Proteomes" id="UP001501821">
    <property type="component" value="Unassembled WGS sequence"/>
</dbReference>
<organism evidence="2 3">
    <name type="scientific">Nocardioides panacisoli</name>
    <dbReference type="NCBI Taxonomy" id="627624"/>
    <lineage>
        <taxon>Bacteria</taxon>
        <taxon>Bacillati</taxon>
        <taxon>Actinomycetota</taxon>
        <taxon>Actinomycetes</taxon>
        <taxon>Propionibacteriales</taxon>
        <taxon>Nocardioidaceae</taxon>
        <taxon>Nocardioides</taxon>
    </lineage>
</organism>
<feature type="region of interest" description="Disordered" evidence="1">
    <location>
        <begin position="67"/>
        <end position="101"/>
    </location>
</feature>
<evidence type="ECO:0000313" key="3">
    <source>
        <dbReference type="Proteomes" id="UP001501821"/>
    </source>
</evidence>
<evidence type="ECO:0008006" key="4">
    <source>
        <dbReference type="Google" id="ProtNLM"/>
    </source>
</evidence>
<gene>
    <name evidence="2" type="ORF">GCM10022242_31360</name>
</gene>
<accession>A0ABP7IW04</accession>
<proteinExistence type="predicted"/>
<reference evidence="3" key="1">
    <citation type="journal article" date="2019" name="Int. J. Syst. Evol. Microbiol.">
        <title>The Global Catalogue of Microorganisms (GCM) 10K type strain sequencing project: providing services to taxonomists for standard genome sequencing and annotation.</title>
        <authorList>
            <consortium name="The Broad Institute Genomics Platform"/>
            <consortium name="The Broad Institute Genome Sequencing Center for Infectious Disease"/>
            <person name="Wu L."/>
            <person name="Ma J."/>
        </authorList>
    </citation>
    <scope>NUCLEOTIDE SEQUENCE [LARGE SCALE GENOMIC DNA]</scope>
    <source>
        <strain evidence="3">JCM 16953</strain>
    </source>
</reference>
<dbReference type="EMBL" id="BAABAH010000012">
    <property type="protein sequence ID" value="GAA3827727.1"/>
    <property type="molecule type" value="Genomic_DNA"/>
</dbReference>
<comment type="caution">
    <text evidence="2">The sequence shown here is derived from an EMBL/GenBank/DDBJ whole genome shotgun (WGS) entry which is preliminary data.</text>
</comment>
<dbReference type="CDD" id="cd00130">
    <property type="entry name" value="PAS"/>
    <property type="match status" value="1"/>
</dbReference>
<dbReference type="InterPro" id="IPR035965">
    <property type="entry name" value="PAS-like_dom_sf"/>
</dbReference>
<dbReference type="Gene3D" id="3.30.450.20">
    <property type="entry name" value="PAS domain"/>
    <property type="match status" value="1"/>
</dbReference>